<reference evidence="1 2" key="1">
    <citation type="journal article" date="2023" name="Sci. Data">
        <title>Genome assembly of the Korean intertidal mud-creeper Batillaria attramentaria.</title>
        <authorList>
            <person name="Patra A.K."/>
            <person name="Ho P.T."/>
            <person name="Jun S."/>
            <person name="Lee S.J."/>
            <person name="Kim Y."/>
            <person name="Won Y.J."/>
        </authorList>
    </citation>
    <scope>NUCLEOTIDE SEQUENCE [LARGE SCALE GENOMIC DNA]</scope>
    <source>
        <strain evidence="1">Wonlab-2016</strain>
    </source>
</reference>
<accession>A0ABD0M4J3</accession>
<comment type="caution">
    <text evidence="1">The sequence shown here is derived from an EMBL/GenBank/DDBJ whole genome shotgun (WGS) entry which is preliminary data.</text>
</comment>
<sequence length="99" mass="11176">MAKKKTSTINPCELSMNFTTAVNTNKPAMAIKYYCVDISYTELKVPHTNVRQTNRHMCNTHSRERARQATSASYAKLTRPETRKIKAAASIALRCRGQV</sequence>
<organism evidence="1 2">
    <name type="scientific">Batillaria attramentaria</name>
    <dbReference type="NCBI Taxonomy" id="370345"/>
    <lineage>
        <taxon>Eukaryota</taxon>
        <taxon>Metazoa</taxon>
        <taxon>Spiralia</taxon>
        <taxon>Lophotrochozoa</taxon>
        <taxon>Mollusca</taxon>
        <taxon>Gastropoda</taxon>
        <taxon>Caenogastropoda</taxon>
        <taxon>Sorbeoconcha</taxon>
        <taxon>Cerithioidea</taxon>
        <taxon>Batillariidae</taxon>
        <taxon>Batillaria</taxon>
    </lineage>
</organism>
<dbReference type="Proteomes" id="UP001519460">
    <property type="component" value="Unassembled WGS sequence"/>
</dbReference>
<evidence type="ECO:0000313" key="1">
    <source>
        <dbReference type="EMBL" id="KAK7506759.1"/>
    </source>
</evidence>
<evidence type="ECO:0000313" key="2">
    <source>
        <dbReference type="Proteomes" id="UP001519460"/>
    </source>
</evidence>
<gene>
    <name evidence="1" type="ORF">BaRGS_00002234</name>
</gene>
<name>A0ABD0M4J3_9CAEN</name>
<keyword evidence="2" id="KW-1185">Reference proteome</keyword>
<protein>
    <submittedName>
        <fullName evidence="1">Uncharacterized protein</fullName>
    </submittedName>
</protein>
<proteinExistence type="predicted"/>
<dbReference type="AlphaFoldDB" id="A0ABD0M4J3"/>
<dbReference type="EMBL" id="JACVVK020000006">
    <property type="protein sequence ID" value="KAK7506759.1"/>
    <property type="molecule type" value="Genomic_DNA"/>
</dbReference>